<keyword evidence="1" id="KW-0479">Metal-binding</keyword>
<dbReference type="EMBL" id="CM032185">
    <property type="protein sequence ID" value="KAG7091719.1"/>
    <property type="molecule type" value="Genomic_DNA"/>
</dbReference>
<feature type="region of interest" description="Disordered" evidence="2">
    <location>
        <begin position="64"/>
        <end position="91"/>
    </location>
</feature>
<dbReference type="Pfam" id="PF00320">
    <property type="entry name" value="GATA"/>
    <property type="match status" value="1"/>
</dbReference>
<dbReference type="AlphaFoldDB" id="A0A9P7RXP2"/>
<accession>A0A9P7RXP2</accession>
<dbReference type="InterPro" id="IPR013088">
    <property type="entry name" value="Znf_NHR/GATA"/>
</dbReference>
<comment type="caution">
    <text evidence="4">The sequence shown here is derived from an EMBL/GenBank/DDBJ whole genome shotgun (WGS) entry which is preliminary data.</text>
</comment>
<dbReference type="GO" id="GO:0043565">
    <property type="term" value="F:sequence-specific DNA binding"/>
    <property type="evidence" value="ECO:0007669"/>
    <property type="project" value="InterPro"/>
</dbReference>
<dbReference type="InterPro" id="IPR000679">
    <property type="entry name" value="Znf_GATA"/>
</dbReference>
<dbReference type="RefSeq" id="XP_043008189.1">
    <property type="nucleotide sequence ID" value="XM_043152906.1"/>
</dbReference>
<feature type="domain" description="GATA-type" evidence="3">
    <location>
        <begin position="112"/>
        <end position="157"/>
    </location>
</feature>
<feature type="compositionally biased region" description="Polar residues" evidence="2">
    <location>
        <begin position="203"/>
        <end position="218"/>
    </location>
</feature>
<proteinExistence type="predicted"/>
<keyword evidence="5" id="KW-1185">Reference proteome</keyword>
<evidence type="ECO:0000256" key="2">
    <source>
        <dbReference type="SAM" id="MobiDB-lite"/>
    </source>
</evidence>
<feature type="compositionally biased region" description="Polar residues" evidence="2">
    <location>
        <begin position="65"/>
        <end position="76"/>
    </location>
</feature>
<evidence type="ECO:0000256" key="1">
    <source>
        <dbReference type="PROSITE-ProRule" id="PRU00094"/>
    </source>
</evidence>
<reference evidence="4" key="1">
    <citation type="journal article" date="2021" name="Genome Biol. Evol.">
        <title>The assembled and annotated genome of the fairy-ring fungus Marasmius oreades.</title>
        <authorList>
            <person name="Hiltunen M."/>
            <person name="Ament-Velasquez S.L."/>
            <person name="Johannesson H."/>
        </authorList>
    </citation>
    <scope>NUCLEOTIDE SEQUENCE</scope>
    <source>
        <strain evidence="4">03SP1</strain>
    </source>
</reference>
<dbReference type="SMART" id="SM00401">
    <property type="entry name" value="ZnF_GATA"/>
    <property type="match status" value="1"/>
</dbReference>
<dbReference type="Gene3D" id="3.30.50.10">
    <property type="entry name" value="Erythroid Transcription Factor GATA-1, subunit A"/>
    <property type="match status" value="1"/>
</dbReference>
<dbReference type="GO" id="GO:0008270">
    <property type="term" value="F:zinc ion binding"/>
    <property type="evidence" value="ECO:0007669"/>
    <property type="project" value="UniProtKB-KW"/>
</dbReference>
<gene>
    <name evidence="4" type="ORF">E1B28_008120</name>
</gene>
<evidence type="ECO:0000313" key="5">
    <source>
        <dbReference type="Proteomes" id="UP001049176"/>
    </source>
</evidence>
<sequence length="231" mass="25669">MASVNYDSHLSYAQTYSYEDSHVPCSQTPSLASDTSGFYSSTSSIPSTRPYTIALTPDEIHPPVYSSSSSATQPDKNYQYSSSSYNSMSGRDQSNLSVRILYTDDAGTRLSSRVKRKCFNCGRTETTTWRRSCLTWGKIVCNKCGLYERSHSHHRPVPYVSPYETTTFPIMGPPRPPSPTAATSSTRSTLQSSVVQRPDIPVSPQSNTQSHSVTSRNTRLPHRSYLSSHNM</sequence>
<dbReference type="Proteomes" id="UP001049176">
    <property type="component" value="Chromosome 5"/>
</dbReference>
<dbReference type="GO" id="GO:0006355">
    <property type="term" value="P:regulation of DNA-templated transcription"/>
    <property type="evidence" value="ECO:0007669"/>
    <property type="project" value="InterPro"/>
</dbReference>
<evidence type="ECO:0000313" key="4">
    <source>
        <dbReference type="EMBL" id="KAG7091719.1"/>
    </source>
</evidence>
<dbReference type="GeneID" id="66077196"/>
<keyword evidence="1" id="KW-0863">Zinc-finger</keyword>
<feature type="compositionally biased region" description="Low complexity" evidence="2">
    <location>
        <begin position="77"/>
        <end position="89"/>
    </location>
</feature>
<protein>
    <recommendedName>
        <fullName evidence="3">GATA-type domain-containing protein</fullName>
    </recommendedName>
</protein>
<dbReference type="CDD" id="cd00202">
    <property type="entry name" value="ZnF_GATA"/>
    <property type="match status" value="1"/>
</dbReference>
<dbReference type="OrthoDB" id="515401at2759"/>
<dbReference type="SUPFAM" id="SSF57716">
    <property type="entry name" value="Glucocorticoid receptor-like (DNA-binding domain)"/>
    <property type="match status" value="1"/>
</dbReference>
<evidence type="ECO:0000259" key="3">
    <source>
        <dbReference type="PROSITE" id="PS50114"/>
    </source>
</evidence>
<dbReference type="PROSITE" id="PS50114">
    <property type="entry name" value="GATA_ZN_FINGER_2"/>
    <property type="match status" value="1"/>
</dbReference>
<organism evidence="4 5">
    <name type="scientific">Marasmius oreades</name>
    <name type="common">fairy-ring Marasmius</name>
    <dbReference type="NCBI Taxonomy" id="181124"/>
    <lineage>
        <taxon>Eukaryota</taxon>
        <taxon>Fungi</taxon>
        <taxon>Dikarya</taxon>
        <taxon>Basidiomycota</taxon>
        <taxon>Agaricomycotina</taxon>
        <taxon>Agaricomycetes</taxon>
        <taxon>Agaricomycetidae</taxon>
        <taxon>Agaricales</taxon>
        <taxon>Marasmiineae</taxon>
        <taxon>Marasmiaceae</taxon>
        <taxon>Marasmius</taxon>
    </lineage>
</organism>
<feature type="compositionally biased region" description="Low complexity" evidence="2">
    <location>
        <begin position="180"/>
        <end position="189"/>
    </location>
</feature>
<keyword evidence="1" id="KW-0862">Zinc</keyword>
<feature type="region of interest" description="Disordered" evidence="2">
    <location>
        <begin position="168"/>
        <end position="231"/>
    </location>
</feature>
<dbReference type="KEGG" id="more:E1B28_008120"/>
<name>A0A9P7RXP2_9AGAR</name>